<sequence length="349" mass="39323">MSPGLLLLLLCLAGCVLAKDPDVDCLVVHLKYVSCSWNKQGPPEVNYTFQSSFSTNTPIDCATYMSENNINVGCNQSYEDLKSTRFSEFTTILRHGNQSITKVHHLKNKVLLEPPVNLTVKNGSDFNLWFYWNQTTLNCFENEVRYRINNNNWEYNTINSRRHFCINLPSSRSRYELQVRSRIENSCGQSEFWSPWSDPVVWRSNNSTDINQMTPAVWSPVLYTVGAFIFIILVLALLHHERVRIIPITVVPKPSPLVTNIEDCLQYSKGLKGNFKAFYNEPACPVREYCPVSQSDSESSGGSSLSVTTDQTDCSVSMPVDKSDAESSPRSSSTSAILVSPQEDQFASV</sequence>
<evidence type="ECO:0000256" key="7">
    <source>
        <dbReference type="ARBA" id="ARBA00023180"/>
    </source>
</evidence>
<dbReference type="Pfam" id="PF21604">
    <property type="entry name" value="CRLF2_D1"/>
    <property type="match status" value="1"/>
</dbReference>
<comment type="subcellular location">
    <subcellularLocation>
        <location evidence="1">Membrane</location>
        <topology evidence="1">Single-pass type I membrane protein</topology>
    </subcellularLocation>
</comment>
<evidence type="ECO:0000256" key="6">
    <source>
        <dbReference type="ARBA" id="ARBA00023170"/>
    </source>
</evidence>
<keyword evidence="7" id="KW-0325">Glycoprotein</keyword>
<dbReference type="OMA" id="TAGCWLQ"/>
<dbReference type="InterPro" id="IPR048651">
    <property type="entry name" value="CRLF2-like_D1"/>
</dbReference>
<evidence type="ECO:0000256" key="3">
    <source>
        <dbReference type="ARBA" id="ARBA00022729"/>
    </source>
</evidence>
<dbReference type="InParanoid" id="A0A665UAH8"/>
<accession>A0A665UAH8</accession>
<evidence type="ECO:0000313" key="12">
    <source>
        <dbReference type="Ensembl" id="ENSENLP00000016442.1"/>
    </source>
</evidence>
<evidence type="ECO:0000256" key="10">
    <source>
        <dbReference type="SAM" id="SignalP"/>
    </source>
</evidence>
<dbReference type="PANTHER" id="PTHR23037:SF47">
    <property type="entry name" value="INTERLEUKIN 2 RECEPTOR SUBUNIT GAMMA"/>
    <property type="match status" value="1"/>
</dbReference>
<dbReference type="PROSITE" id="PS50853">
    <property type="entry name" value="FN3"/>
    <property type="match status" value="1"/>
</dbReference>
<dbReference type="PANTHER" id="PTHR23037">
    <property type="entry name" value="CYTOKINE RECEPTOR"/>
    <property type="match status" value="1"/>
</dbReference>
<organism evidence="12 13">
    <name type="scientific">Echeneis naucrates</name>
    <name type="common">Live sharksucker</name>
    <dbReference type="NCBI Taxonomy" id="173247"/>
    <lineage>
        <taxon>Eukaryota</taxon>
        <taxon>Metazoa</taxon>
        <taxon>Chordata</taxon>
        <taxon>Craniata</taxon>
        <taxon>Vertebrata</taxon>
        <taxon>Euteleostomi</taxon>
        <taxon>Actinopterygii</taxon>
        <taxon>Neopterygii</taxon>
        <taxon>Teleostei</taxon>
        <taxon>Neoteleostei</taxon>
        <taxon>Acanthomorphata</taxon>
        <taxon>Carangaria</taxon>
        <taxon>Carangiformes</taxon>
        <taxon>Echeneidae</taxon>
        <taxon>Echeneis</taxon>
    </lineage>
</organism>
<dbReference type="InterPro" id="IPR036116">
    <property type="entry name" value="FN3_sf"/>
</dbReference>
<keyword evidence="3 10" id="KW-0732">Signal</keyword>
<evidence type="ECO:0000256" key="8">
    <source>
        <dbReference type="SAM" id="MobiDB-lite"/>
    </source>
</evidence>
<evidence type="ECO:0000256" key="9">
    <source>
        <dbReference type="SAM" id="Phobius"/>
    </source>
</evidence>
<name>A0A665UAH8_ECHNA</name>
<dbReference type="Ensembl" id="ENSENLT00000017053.1">
    <property type="protein sequence ID" value="ENSENLP00000016442.1"/>
    <property type="gene ID" value="ENSENLG00000007578.1"/>
</dbReference>
<reference evidence="12" key="1">
    <citation type="submission" date="2021-04" db="EMBL/GenBank/DDBJ databases">
        <authorList>
            <consortium name="Wellcome Sanger Institute Data Sharing"/>
        </authorList>
    </citation>
    <scope>NUCLEOTIDE SEQUENCE [LARGE SCALE GENOMIC DNA]</scope>
</reference>
<dbReference type="GO" id="GO:0004896">
    <property type="term" value="F:cytokine receptor activity"/>
    <property type="evidence" value="ECO:0007669"/>
    <property type="project" value="TreeGrafter"/>
</dbReference>
<evidence type="ECO:0000256" key="2">
    <source>
        <dbReference type="ARBA" id="ARBA00022692"/>
    </source>
</evidence>
<dbReference type="OrthoDB" id="8942047at2759"/>
<feature type="region of interest" description="Disordered" evidence="8">
    <location>
        <begin position="295"/>
        <end position="349"/>
    </location>
</feature>
<keyword evidence="13" id="KW-1185">Reference proteome</keyword>
<dbReference type="SUPFAM" id="SSF49265">
    <property type="entry name" value="Fibronectin type III"/>
    <property type="match status" value="2"/>
</dbReference>
<evidence type="ECO:0000256" key="4">
    <source>
        <dbReference type="ARBA" id="ARBA00022989"/>
    </source>
</evidence>
<dbReference type="AlphaFoldDB" id="A0A665UAH8"/>
<feature type="transmembrane region" description="Helical" evidence="9">
    <location>
        <begin position="217"/>
        <end position="238"/>
    </location>
</feature>
<dbReference type="GO" id="GO:0009897">
    <property type="term" value="C:external side of plasma membrane"/>
    <property type="evidence" value="ECO:0007669"/>
    <property type="project" value="TreeGrafter"/>
</dbReference>
<dbReference type="InterPro" id="IPR003961">
    <property type="entry name" value="FN3_dom"/>
</dbReference>
<dbReference type="Proteomes" id="UP000472264">
    <property type="component" value="Chromosome 14"/>
</dbReference>
<dbReference type="GeneID" id="115054698"/>
<gene>
    <name evidence="12" type="primary">il2rg</name>
</gene>
<reference evidence="12" key="2">
    <citation type="submission" date="2025-08" db="UniProtKB">
        <authorList>
            <consortium name="Ensembl"/>
        </authorList>
    </citation>
    <scope>IDENTIFICATION</scope>
</reference>
<feature type="compositionally biased region" description="Low complexity" evidence="8">
    <location>
        <begin position="295"/>
        <end position="306"/>
    </location>
</feature>
<keyword evidence="4 9" id="KW-1133">Transmembrane helix</keyword>
<keyword evidence="2 9" id="KW-0812">Transmembrane</keyword>
<feature type="domain" description="Fibronectin type-III" evidence="11">
    <location>
        <begin position="114"/>
        <end position="207"/>
    </location>
</feature>
<dbReference type="FunFam" id="2.60.40.10:FF:000754">
    <property type="entry name" value="Cytokine receptor common subunit gamma"/>
    <property type="match status" value="1"/>
</dbReference>
<feature type="signal peptide" evidence="10">
    <location>
        <begin position="1"/>
        <end position="18"/>
    </location>
</feature>
<keyword evidence="5 9" id="KW-0472">Membrane</keyword>
<evidence type="ECO:0000313" key="13">
    <source>
        <dbReference type="Proteomes" id="UP000472264"/>
    </source>
</evidence>
<proteinExistence type="predicted"/>
<evidence type="ECO:0000259" key="11">
    <source>
        <dbReference type="PROSITE" id="PS50853"/>
    </source>
</evidence>
<reference evidence="12" key="3">
    <citation type="submission" date="2025-09" db="UniProtKB">
        <authorList>
            <consortium name="Ensembl"/>
        </authorList>
    </citation>
    <scope>IDENTIFICATION</scope>
</reference>
<dbReference type="RefSeq" id="XP_029375886.1">
    <property type="nucleotide sequence ID" value="XM_029520026.1"/>
</dbReference>
<evidence type="ECO:0000256" key="1">
    <source>
        <dbReference type="ARBA" id="ARBA00004479"/>
    </source>
</evidence>
<dbReference type="InterPro" id="IPR013783">
    <property type="entry name" value="Ig-like_fold"/>
</dbReference>
<dbReference type="FunCoup" id="A0A665UAH8">
    <property type="interactions" value="1334"/>
</dbReference>
<feature type="chain" id="PRO_5025552120" description="Fibronectin type-III domain-containing protein" evidence="10">
    <location>
        <begin position="19"/>
        <end position="349"/>
    </location>
</feature>
<dbReference type="Gene3D" id="2.60.40.10">
    <property type="entry name" value="Immunoglobulins"/>
    <property type="match status" value="2"/>
</dbReference>
<keyword evidence="6" id="KW-0675">Receptor</keyword>
<evidence type="ECO:0000256" key="5">
    <source>
        <dbReference type="ARBA" id="ARBA00023136"/>
    </source>
</evidence>
<protein>
    <recommendedName>
        <fullName evidence="11">Fibronectin type-III domain-containing protein</fullName>
    </recommendedName>
</protein>